<evidence type="ECO:0000256" key="2">
    <source>
        <dbReference type="ARBA" id="ARBA00022692"/>
    </source>
</evidence>
<evidence type="ECO:0000256" key="5">
    <source>
        <dbReference type="ARBA" id="ARBA00038359"/>
    </source>
</evidence>
<proteinExistence type="inferred from homology"/>
<gene>
    <name evidence="7" type="ORF">B0T14DRAFT_429245</name>
</gene>
<sequence>MASISTAFLWLRVYCRLSYARKLWWDDVLLMVGWALLVISVGLQTRIFKLGYLVTLFGSPEISPMNLASDTFMKLALAFSKTSCALTLLRIATGWMRHVIHVVAFVMNAAKLVHAVLARRGNRGTPTPWTFGPCCSPDSGIYMSRIGSSASSLVSLLAVIIIELQMKRFEKIGVAVAMSLELLHVLKHLVQRCCLADHLERQSPCFSYRLARFSKWIHAEPNAAIVASSIPVLRILL</sequence>
<keyword evidence="4" id="KW-0472">Membrane</keyword>
<organism evidence="7 8">
    <name type="scientific">Immersiella caudata</name>
    <dbReference type="NCBI Taxonomy" id="314043"/>
    <lineage>
        <taxon>Eukaryota</taxon>
        <taxon>Fungi</taxon>
        <taxon>Dikarya</taxon>
        <taxon>Ascomycota</taxon>
        <taxon>Pezizomycotina</taxon>
        <taxon>Sordariomycetes</taxon>
        <taxon>Sordariomycetidae</taxon>
        <taxon>Sordariales</taxon>
        <taxon>Lasiosphaeriaceae</taxon>
        <taxon>Immersiella</taxon>
    </lineage>
</organism>
<accession>A0AA40BZV3</accession>
<feature type="domain" description="Rhodopsin" evidence="6">
    <location>
        <begin position="11"/>
        <end position="237"/>
    </location>
</feature>
<evidence type="ECO:0000313" key="8">
    <source>
        <dbReference type="Proteomes" id="UP001175000"/>
    </source>
</evidence>
<evidence type="ECO:0000256" key="1">
    <source>
        <dbReference type="ARBA" id="ARBA00004141"/>
    </source>
</evidence>
<reference evidence="7" key="1">
    <citation type="submission" date="2023-06" db="EMBL/GenBank/DDBJ databases">
        <title>Genome-scale phylogeny and comparative genomics of the fungal order Sordariales.</title>
        <authorList>
            <consortium name="Lawrence Berkeley National Laboratory"/>
            <person name="Hensen N."/>
            <person name="Bonometti L."/>
            <person name="Westerberg I."/>
            <person name="Brannstrom I.O."/>
            <person name="Guillou S."/>
            <person name="Cros-Aarteil S."/>
            <person name="Calhoun S."/>
            <person name="Haridas S."/>
            <person name="Kuo A."/>
            <person name="Mondo S."/>
            <person name="Pangilinan J."/>
            <person name="Riley R."/>
            <person name="Labutti K."/>
            <person name="Andreopoulos B."/>
            <person name="Lipzen A."/>
            <person name="Chen C."/>
            <person name="Yanf M."/>
            <person name="Daum C."/>
            <person name="Ng V."/>
            <person name="Clum A."/>
            <person name="Steindorff A."/>
            <person name="Ohm R."/>
            <person name="Martin F."/>
            <person name="Silar P."/>
            <person name="Natvig D."/>
            <person name="Lalanne C."/>
            <person name="Gautier V."/>
            <person name="Ament-Velasquez S.L."/>
            <person name="Kruys A."/>
            <person name="Hutchinson M.I."/>
            <person name="Powell A.J."/>
            <person name="Barry K."/>
            <person name="Miller A.N."/>
            <person name="Grigoriev I.V."/>
            <person name="Debuchy R."/>
            <person name="Gladieux P."/>
            <person name="Thoren M.H."/>
            <person name="Johannesson H."/>
        </authorList>
    </citation>
    <scope>NUCLEOTIDE SEQUENCE</scope>
    <source>
        <strain evidence="7">CBS 606.72</strain>
    </source>
</reference>
<name>A0AA40BZV3_9PEZI</name>
<comment type="subcellular location">
    <subcellularLocation>
        <location evidence="1">Membrane</location>
        <topology evidence="1">Multi-pass membrane protein</topology>
    </subcellularLocation>
</comment>
<dbReference type="AlphaFoldDB" id="A0AA40BZV3"/>
<dbReference type="Proteomes" id="UP001175000">
    <property type="component" value="Unassembled WGS sequence"/>
</dbReference>
<comment type="similarity">
    <text evidence="5">Belongs to the SAT4 family.</text>
</comment>
<dbReference type="PANTHER" id="PTHR33048:SF42">
    <property type="entry name" value="INTEGRAL MEMBRANE PROTEIN"/>
    <property type="match status" value="1"/>
</dbReference>
<evidence type="ECO:0000313" key="7">
    <source>
        <dbReference type="EMBL" id="KAK0619564.1"/>
    </source>
</evidence>
<evidence type="ECO:0000256" key="4">
    <source>
        <dbReference type="ARBA" id="ARBA00023136"/>
    </source>
</evidence>
<dbReference type="EMBL" id="JAULSU010000004">
    <property type="protein sequence ID" value="KAK0619564.1"/>
    <property type="molecule type" value="Genomic_DNA"/>
</dbReference>
<dbReference type="Pfam" id="PF20684">
    <property type="entry name" value="Fung_rhodopsin"/>
    <property type="match status" value="1"/>
</dbReference>
<keyword evidence="3" id="KW-1133">Transmembrane helix</keyword>
<dbReference type="InterPro" id="IPR049326">
    <property type="entry name" value="Rhodopsin_dom_fungi"/>
</dbReference>
<evidence type="ECO:0000256" key="3">
    <source>
        <dbReference type="ARBA" id="ARBA00022989"/>
    </source>
</evidence>
<keyword evidence="8" id="KW-1185">Reference proteome</keyword>
<dbReference type="GO" id="GO:0016020">
    <property type="term" value="C:membrane"/>
    <property type="evidence" value="ECO:0007669"/>
    <property type="project" value="UniProtKB-SubCell"/>
</dbReference>
<protein>
    <recommendedName>
        <fullName evidence="6">Rhodopsin domain-containing protein</fullName>
    </recommendedName>
</protein>
<keyword evidence="2" id="KW-0812">Transmembrane</keyword>
<dbReference type="InterPro" id="IPR052337">
    <property type="entry name" value="SAT4-like"/>
</dbReference>
<evidence type="ECO:0000259" key="6">
    <source>
        <dbReference type="Pfam" id="PF20684"/>
    </source>
</evidence>
<dbReference type="PANTHER" id="PTHR33048">
    <property type="entry name" value="PTH11-LIKE INTEGRAL MEMBRANE PROTEIN (AFU_ORTHOLOGUE AFUA_5G11245)"/>
    <property type="match status" value="1"/>
</dbReference>
<comment type="caution">
    <text evidence="7">The sequence shown here is derived from an EMBL/GenBank/DDBJ whole genome shotgun (WGS) entry which is preliminary data.</text>
</comment>